<sequence>MAMVFNNPDSMEKFANDLRHFIDEMQSALNSLNGAYAALGEDWQDSKRVEFDENMLEISHSIGRFSDYANESINYILHKAAQLREYHS</sequence>
<dbReference type="InterPro" id="IPR010310">
    <property type="entry name" value="T7SS_ESAT-6-like"/>
</dbReference>
<reference evidence="1 2" key="1">
    <citation type="journal article" date="2014" name="Genome Announc.">
        <title>Draft genome sequences of eight enterohepatic helicobacter species isolated from both laboratory and wild rodents.</title>
        <authorList>
            <person name="Sheh A."/>
            <person name="Shen Z."/>
            <person name="Fox J.G."/>
        </authorList>
    </citation>
    <scope>NUCLEOTIDE SEQUENCE [LARGE SCALE GENOMIC DNA]</scope>
    <source>
        <strain evidence="1 2">ATCC 49310</strain>
    </source>
</reference>
<proteinExistence type="predicted"/>
<dbReference type="RefSeq" id="WP_034321392.1">
    <property type="nucleotide sequence ID" value="NZ_FZNF01000010.1"/>
</dbReference>
<dbReference type="Proteomes" id="UP000029861">
    <property type="component" value="Unassembled WGS sequence"/>
</dbReference>
<dbReference type="InterPro" id="IPR029013">
    <property type="entry name" value="HP0062-like_sf"/>
</dbReference>
<dbReference type="Pfam" id="PF06013">
    <property type="entry name" value="WXG100"/>
    <property type="match status" value="1"/>
</dbReference>
<organism evidence="1 2">
    <name type="scientific">Helicobacter trogontum</name>
    <dbReference type="NCBI Taxonomy" id="50960"/>
    <lineage>
        <taxon>Bacteria</taxon>
        <taxon>Pseudomonadati</taxon>
        <taxon>Campylobacterota</taxon>
        <taxon>Epsilonproteobacteria</taxon>
        <taxon>Campylobacterales</taxon>
        <taxon>Helicobacteraceae</taxon>
        <taxon>Helicobacter</taxon>
    </lineage>
</organism>
<evidence type="ECO:0000313" key="2">
    <source>
        <dbReference type="Proteomes" id="UP000029861"/>
    </source>
</evidence>
<gene>
    <name evidence="1" type="ORF">LS80_001710</name>
</gene>
<dbReference type="SUPFAM" id="SSF158414">
    <property type="entry name" value="HP0062-like"/>
    <property type="match status" value="1"/>
</dbReference>
<name>A0A4U8TGU4_9HELI</name>
<dbReference type="AlphaFoldDB" id="A0A4U8TGU4"/>
<accession>A0A4U8TGU4</accession>
<dbReference type="Gene3D" id="1.10.287.850">
    <property type="entry name" value="HP0062-like domain"/>
    <property type="match status" value="1"/>
</dbReference>
<evidence type="ECO:0000313" key="1">
    <source>
        <dbReference type="EMBL" id="TLD99386.1"/>
    </source>
</evidence>
<protein>
    <submittedName>
        <fullName evidence="1">WXG100 family type VII secretion target</fullName>
    </submittedName>
</protein>
<comment type="caution">
    <text evidence="1">The sequence shown here is derived from an EMBL/GenBank/DDBJ whole genome shotgun (WGS) entry which is preliminary data.</text>
</comment>
<dbReference type="EMBL" id="JRPK02000003">
    <property type="protein sequence ID" value="TLD99386.1"/>
    <property type="molecule type" value="Genomic_DNA"/>
</dbReference>